<accession>A0A7C5Z7K4</accession>
<feature type="transmembrane region" description="Helical" evidence="1">
    <location>
        <begin position="12"/>
        <end position="30"/>
    </location>
</feature>
<dbReference type="Pfam" id="PF13407">
    <property type="entry name" value="Peripla_BP_4"/>
    <property type="match status" value="1"/>
</dbReference>
<organism evidence="3">
    <name type="scientific">Caldicellulosiruptor owensensis</name>
    <dbReference type="NCBI Taxonomy" id="55205"/>
    <lineage>
        <taxon>Bacteria</taxon>
        <taxon>Bacillati</taxon>
        <taxon>Bacillota</taxon>
        <taxon>Bacillota incertae sedis</taxon>
        <taxon>Caldicellulosiruptorales</taxon>
        <taxon>Caldicellulosiruptoraceae</taxon>
        <taxon>Caldicellulosiruptor</taxon>
    </lineage>
</organism>
<dbReference type="Gene3D" id="3.40.50.2300">
    <property type="match status" value="2"/>
</dbReference>
<name>A0A7C5Z7K4_9FIRM</name>
<gene>
    <name evidence="3" type="ORF">ENL71_01335</name>
</gene>
<proteinExistence type="predicted"/>
<keyword evidence="1" id="KW-1133">Transmembrane helix</keyword>
<feature type="domain" description="Periplasmic binding protein" evidence="2">
    <location>
        <begin position="56"/>
        <end position="302"/>
    </location>
</feature>
<reference evidence="3" key="1">
    <citation type="journal article" date="2020" name="mSystems">
        <title>Genome- and Community-Level Interaction Insights into Carbon Utilization and Element Cycling Functions of Hydrothermarchaeota in Hydrothermal Sediment.</title>
        <authorList>
            <person name="Zhou Z."/>
            <person name="Liu Y."/>
            <person name="Xu W."/>
            <person name="Pan J."/>
            <person name="Luo Z.H."/>
            <person name="Li M."/>
        </authorList>
    </citation>
    <scope>NUCLEOTIDE SEQUENCE [LARGE SCALE GENOMIC DNA]</scope>
    <source>
        <strain evidence="3">SpSt-102</strain>
    </source>
</reference>
<evidence type="ECO:0000256" key="1">
    <source>
        <dbReference type="SAM" id="Phobius"/>
    </source>
</evidence>
<dbReference type="AlphaFoldDB" id="A0A7C5Z7K4"/>
<dbReference type="InterPro" id="IPR028082">
    <property type="entry name" value="Peripla_BP_I"/>
</dbReference>
<protein>
    <submittedName>
        <fullName evidence="3">Sugar ABC transporter substrate-binding protein</fullName>
    </submittedName>
</protein>
<comment type="caution">
    <text evidence="3">The sequence shown here is derived from an EMBL/GenBank/DDBJ whole genome shotgun (WGS) entry which is preliminary data.</text>
</comment>
<keyword evidence="1" id="KW-0472">Membrane</keyword>
<dbReference type="SUPFAM" id="SSF53822">
    <property type="entry name" value="Periplasmic binding protein-like I"/>
    <property type="match status" value="1"/>
</dbReference>
<dbReference type="InterPro" id="IPR025997">
    <property type="entry name" value="SBP_2_dom"/>
</dbReference>
<dbReference type="EMBL" id="DRUZ01000017">
    <property type="protein sequence ID" value="HHS01180.1"/>
    <property type="molecule type" value="Genomic_DNA"/>
</dbReference>
<evidence type="ECO:0000259" key="2">
    <source>
        <dbReference type="Pfam" id="PF13407"/>
    </source>
</evidence>
<sequence length="324" mass="37833">MKKRLQNLSFRIMVFFSVIIFVLIALYDIYNIRFINISEKKANFKNSVRIMMILPQNQSYWNWFLNEYKDISEKQKIITDIVFYNTPTDAYKLLKLVTVTKPDAIVMCNIYNSRDIAQVLSSIKNNNIFIVSLFNDMLFRYEDVFVGIDYYYKGKIAGKIIYNVLNKKNNMPDRLKIAIVNPFYTTIGGTLEVKGLTDFLKSRGIKEINIKNFNFEYFSFPSEELTRQLILEDKQKFNVIYIGSETDTLTIAQNIITFNKLDQFIVIGAGTNQKLQKYVRERIINGIINDNGKLIAQKLCEAILSWKRFGHASSYISTNFNVIE</sequence>
<keyword evidence="1" id="KW-0812">Transmembrane</keyword>
<evidence type="ECO:0000313" key="3">
    <source>
        <dbReference type="EMBL" id="HHS01180.1"/>
    </source>
</evidence>